<keyword evidence="4 6" id="KW-1133">Transmembrane helix</keyword>
<evidence type="ECO:0000313" key="7">
    <source>
        <dbReference type="EMBL" id="CAH1396174.1"/>
    </source>
</evidence>
<reference evidence="7" key="1">
    <citation type="submission" date="2022-01" db="EMBL/GenBank/DDBJ databases">
        <authorList>
            <person name="King R."/>
        </authorList>
    </citation>
    <scope>NUCLEOTIDE SEQUENCE</scope>
</reference>
<evidence type="ECO:0008006" key="9">
    <source>
        <dbReference type="Google" id="ProtNLM"/>
    </source>
</evidence>
<name>A0A9P0MI03_NEZVI</name>
<evidence type="ECO:0000256" key="2">
    <source>
        <dbReference type="ARBA" id="ARBA00006824"/>
    </source>
</evidence>
<keyword evidence="3 6" id="KW-0812">Transmembrane</keyword>
<dbReference type="GO" id="GO:0016020">
    <property type="term" value="C:membrane"/>
    <property type="evidence" value="ECO:0007669"/>
    <property type="project" value="UniProtKB-SubCell"/>
</dbReference>
<comment type="similarity">
    <text evidence="2 6">Belongs to the peroxisomal membrane protein PXMP2/4 family.</text>
</comment>
<evidence type="ECO:0000256" key="4">
    <source>
        <dbReference type="ARBA" id="ARBA00022989"/>
    </source>
</evidence>
<dbReference type="PANTHER" id="PTHR11266">
    <property type="entry name" value="PEROXISOMAL MEMBRANE PROTEIN 2, PXMP2 MPV17"/>
    <property type="match status" value="1"/>
</dbReference>
<keyword evidence="5 6" id="KW-0472">Membrane</keyword>
<organism evidence="7 8">
    <name type="scientific">Nezara viridula</name>
    <name type="common">Southern green stink bug</name>
    <name type="synonym">Cimex viridulus</name>
    <dbReference type="NCBI Taxonomy" id="85310"/>
    <lineage>
        <taxon>Eukaryota</taxon>
        <taxon>Metazoa</taxon>
        <taxon>Ecdysozoa</taxon>
        <taxon>Arthropoda</taxon>
        <taxon>Hexapoda</taxon>
        <taxon>Insecta</taxon>
        <taxon>Pterygota</taxon>
        <taxon>Neoptera</taxon>
        <taxon>Paraneoptera</taxon>
        <taxon>Hemiptera</taxon>
        <taxon>Heteroptera</taxon>
        <taxon>Panheteroptera</taxon>
        <taxon>Pentatomomorpha</taxon>
        <taxon>Pentatomoidea</taxon>
        <taxon>Pentatomidae</taxon>
        <taxon>Pentatominae</taxon>
        <taxon>Nezara</taxon>
    </lineage>
</organism>
<sequence>MLLTMAVVINKIKYAFKNYPIIANSVTYGSMCVLAEFSQQVVTRKYIDKKDPPEPLDKGALVRYAVVGSGINSNMLYFWYKWLDKKYTGTVPKIILKKLLLDQFVMTPQLLTAFYISMSIMEGKEDIFKELKEKFVPTFQRSCLFWLPAQTINFLFIPPVARVVYVGTCSFIWINILCYVKRWNVEETAQEEAVKS</sequence>
<evidence type="ECO:0000256" key="1">
    <source>
        <dbReference type="ARBA" id="ARBA00004141"/>
    </source>
</evidence>
<proteinExistence type="inferred from homology"/>
<protein>
    <recommendedName>
        <fullName evidence="9">Mpv17-like protein</fullName>
    </recommendedName>
</protein>
<feature type="transmembrane region" description="Helical" evidence="6">
    <location>
        <begin position="163"/>
        <end position="180"/>
    </location>
</feature>
<dbReference type="Pfam" id="PF04117">
    <property type="entry name" value="Mpv17_PMP22"/>
    <property type="match status" value="1"/>
</dbReference>
<dbReference type="InterPro" id="IPR007248">
    <property type="entry name" value="Mpv17_PMP22"/>
</dbReference>
<evidence type="ECO:0000256" key="5">
    <source>
        <dbReference type="ARBA" id="ARBA00023136"/>
    </source>
</evidence>
<evidence type="ECO:0000256" key="6">
    <source>
        <dbReference type="RuleBase" id="RU363053"/>
    </source>
</evidence>
<dbReference type="Proteomes" id="UP001152798">
    <property type="component" value="Chromosome 3"/>
</dbReference>
<dbReference type="AlphaFoldDB" id="A0A9P0MI03"/>
<dbReference type="PANTHER" id="PTHR11266:SF85">
    <property type="entry name" value="MPV17-LIKE PROTEIN"/>
    <property type="match status" value="1"/>
</dbReference>
<feature type="transmembrane region" description="Helical" evidence="6">
    <location>
        <begin position="60"/>
        <end position="80"/>
    </location>
</feature>
<dbReference type="EMBL" id="OV725079">
    <property type="protein sequence ID" value="CAH1396174.1"/>
    <property type="molecule type" value="Genomic_DNA"/>
</dbReference>
<dbReference type="OrthoDB" id="430207at2759"/>
<gene>
    <name evidence="7" type="ORF">NEZAVI_LOCUS6292</name>
</gene>
<keyword evidence="8" id="KW-1185">Reference proteome</keyword>
<evidence type="ECO:0000256" key="3">
    <source>
        <dbReference type="ARBA" id="ARBA00022692"/>
    </source>
</evidence>
<dbReference type="GO" id="GO:0005739">
    <property type="term" value="C:mitochondrion"/>
    <property type="evidence" value="ECO:0007669"/>
    <property type="project" value="TreeGrafter"/>
</dbReference>
<comment type="subcellular location">
    <subcellularLocation>
        <location evidence="1">Membrane</location>
        <topology evidence="1">Multi-pass membrane protein</topology>
    </subcellularLocation>
</comment>
<feature type="transmembrane region" description="Helical" evidence="6">
    <location>
        <begin position="100"/>
        <end position="118"/>
    </location>
</feature>
<accession>A0A9P0MI03</accession>
<evidence type="ECO:0000313" key="8">
    <source>
        <dbReference type="Proteomes" id="UP001152798"/>
    </source>
</evidence>